<proteinExistence type="predicted"/>
<evidence type="ECO:0000313" key="2">
    <source>
        <dbReference type="Proteomes" id="UP000655225"/>
    </source>
</evidence>
<sequence>MSAQKHGYGIATKICTDNEIFTAEQNQISGAMAEGVHRIGLEEVNRNTKAKAIYVLDWRGSFSFGGVLVDYASFSAPRYVLDSGCFSFELLCFIILDFVNF</sequence>
<organism evidence="1 2">
    <name type="scientific">Tetracentron sinense</name>
    <name type="common">Spur-leaf</name>
    <dbReference type="NCBI Taxonomy" id="13715"/>
    <lineage>
        <taxon>Eukaryota</taxon>
        <taxon>Viridiplantae</taxon>
        <taxon>Streptophyta</taxon>
        <taxon>Embryophyta</taxon>
        <taxon>Tracheophyta</taxon>
        <taxon>Spermatophyta</taxon>
        <taxon>Magnoliopsida</taxon>
        <taxon>Trochodendrales</taxon>
        <taxon>Trochodendraceae</taxon>
        <taxon>Tetracentron</taxon>
    </lineage>
</organism>
<dbReference type="Proteomes" id="UP000655225">
    <property type="component" value="Unassembled WGS sequence"/>
</dbReference>
<name>A0A835CWS6_TETSI</name>
<keyword evidence="2" id="KW-1185">Reference proteome</keyword>
<protein>
    <submittedName>
        <fullName evidence="1">Uncharacterized protein</fullName>
    </submittedName>
</protein>
<evidence type="ECO:0000313" key="1">
    <source>
        <dbReference type="EMBL" id="KAF8364563.1"/>
    </source>
</evidence>
<gene>
    <name evidence="1" type="ORF">HHK36_033467</name>
</gene>
<dbReference type="AlphaFoldDB" id="A0A835CWS6"/>
<dbReference type="EMBL" id="JABCRI010001455">
    <property type="protein sequence ID" value="KAF8364563.1"/>
    <property type="molecule type" value="Genomic_DNA"/>
</dbReference>
<comment type="caution">
    <text evidence="1">The sequence shown here is derived from an EMBL/GenBank/DDBJ whole genome shotgun (WGS) entry which is preliminary data.</text>
</comment>
<accession>A0A835CWS6</accession>
<reference evidence="1 2" key="1">
    <citation type="submission" date="2020-04" db="EMBL/GenBank/DDBJ databases">
        <title>Plant Genome Project.</title>
        <authorList>
            <person name="Zhang R.-G."/>
        </authorList>
    </citation>
    <scope>NUCLEOTIDE SEQUENCE [LARGE SCALE GENOMIC DNA]</scope>
    <source>
        <strain evidence="1">YNK0</strain>
        <tissue evidence="1">Leaf</tissue>
    </source>
</reference>